<gene>
    <name evidence="7" type="ORF">SAMN05444377_11247</name>
</gene>
<dbReference type="InterPro" id="IPR007016">
    <property type="entry name" value="O-antigen_ligase-rel_domated"/>
</dbReference>
<evidence type="ECO:0000313" key="7">
    <source>
        <dbReference type="EMBL" id="SHF55436.1"/>
    </source>
</evidence>
<feature type="transmembrane region" description="Helical" evidence="5">
    <location>
        <begin position="167"/>
        <end position="186"/>
    </location>
</feature>
<feature type="transmembrane region" description="Helical" evidence="5">
    <location>
        <begin position="257"/>
        <end position="274"/>
    </location>
</feature>
<dbReference type="RefSeq" id="WP_073363975.1">
    <property type="nucleotide sequence ID" value="NZ_FQVQ01000012.1"/>
</dbReference>
<reference evidence="7 8" key="1">
    <citation type="submission" date="2016-11" db="EMBL/GenBank/DDBJ databases">
        <authorList>
            <person name="Jaros S."/>
            <person name="Januszkiewicz K."/>
            <person name="Wedrychowicz H."/>
        </authorList>
    </citation>
    <scope>NUCLEOTIDE SEQUENCE [LARGE SCALE GENOMIC DNA]</scope>
    <source>
        <strain evidence="7 8">DSM 25660</strain>
    </source>
</reference>
<evidence type="ECO:0000259" key="6">
    <source>
        <dbReference type="Pfam" id="PF04932"/>
    </source>
</evidence>
<feature type="transmembrane region" description="Helical" evidence="5">
    <location>
        <begin position="35"/>
        <end position="51"/>
    </location>
</feature>
<proteinExistence type="predicted"/>
<feature type="transmembrane region" description="Helical" evidence="5">
    <location>
        <begin position="108"/>
        <end position="124"/>
    </location>
</feature>
<dbReference type="OrthoDB" id="1118890at2"/>
<feature type="domain" description="O-antigen ligase-related" evidence="6">
    <location>
        <begin position="251"/>
        <end position="389"/>
    </location>
</feature>
<keyword evidence="3 5" id="KW-1133">Transmembrane helix</keyword>
<keyword evidence="8" id="KW-1185">Reference proteome</keyword>
<keyword evidence="2 5" id="KW-0812">Transmembrane</keyword>
<dbReference type="EMBL" id="FQVQ01000012">
    <property type="protein sequence ID" value="SHF55436.1"/>
    <property type="molecule type" value="Genomic_DNA"/>
</dbReference>
<sequence>MFNFLEQKERNYLLLILVHAVLGVLIYFNLFISKIYGILIFFVSLYFIIKTRNRNNEVLYASAYLVGSEVFLRMTEGNPNHEFSKYGIMLFVTIGMVYSGFSKNAIPYWIFLLLLVPGLILGTQELDLTTQNIRKTLAFNISGPICLGMASLYCYNRKLTFPEMNNILLMIGLPMVACSTYLWLFTPDLKEVLTGTGSNGETSGGFGPNQVSTALGLGMFVFLSRLFVASKTKVLFLINLVVALNISYRGLVTFSRGGMITGFAMLVILFAFMYFNSSKRGRLKMFYFGGIMAVILTSVWFYTEVQTGGLIGLRYANKDAMGREKESKFTGREEIAESEINAFLENPFFGVGVAKGTEIRLAETGQIIASHNEITRMLGEHGFFGLLGLVLLVMTPTILFLGNRQHVYAFCFVVFWLLTINHAAMRTAAPSFIYALSLLKVYLIDPNEITLHREQTV</sequence>
<dbReference type="Proteomes" id="UP000184147">
    <property type="component" value="Unassembled WGS sequence"/>
</dbReference>
<comment type="subcellular location">
    <subcellularLocation>
        <location evidence="1">Membrane</location>
        <topology evidence="1">Multi-pass membrane protein</topology>
    </subcellularLocation>
</comment>
<keyword evidence="7" id="KW-0436">Ligase</keyword>
<evidence type="ECO:0000256" key="3">
    <source>
        <dbReference type="ARBA" id="ARBA00022989"/>
    </source>
</evidence>
<dbReference type="AlphaFoldDB" id="A0A1M5CL82"/>
<dbReference type="PANTHER" id="PTHR37422:SF13">
    <property type="entry name" value="LIPOPOLYSACCHARIDE BIOSYNTHESIS PROTEIN PA4999-RELATED"/>
    <property type="match status" value="1"/>
</dbReference>
<evidence type="ECO:0000256" key="4">
    <source>
        <dbReference type="ARBA" id="ARBA00023136"/>
    </source>
</evidence>
<feature type="transmembrane region" description="Helical" evidence="5">
    <location>
        <begin position="286"/>
        <end position="303"/>
    </location>
</feature>
<evidence type="ECO:0000256" key="2">
    <source>
        <dbReference type="ARBA" id="ARBA00022692"/>
    </source>
</evidence>
<accession>A0A1M5CL82</accession>
<feature type="transmembrane region" description="Helical" evidence="5">
    <location>
        <begin position="136"/>
        <end position="155"/>
    </location>
</feature>
<dbReference type="Pfam" id="PF04932">
    <property type="entry name" value="Wzy_C"/>
    <property type="match status" value="1"/>
</dbReference>
<dbReference type="STRING" id="1124188.SAMN05444377_11247"/>
<dbReference type="PANTHER" id="PTHR37422">
    <property type="entry name" value="TEICHURONIC ACID BIOSYNTHESIS PROTEIN TUAE"/>
    <property type="match status" value="1"/>
</dbReference>
<dbReference type="GO" id="GO:0016020">
    <property type="term" value="C:membrane"/>
    <property type="evidence" value="ECO:0007669"/>
    <property type="project" value="UniProtKB-SubCell"/>
</dbReference>
<feature type="transmembrane region" description="Helical" evidence="5">
    <location>
        <begin position="206"/>
        <end position="227"/>
    </location>
</feature>
<dbReference type="InterPro" id="IPR051533">
    <property type="entry name" value="WaaL-like"/>
</dbReference>
<evidence type="ECO:0000313" key="8">
    <source>
        <dbReference type="Proteomes" id="UP000184147"/>
    </source>
</evidence>
<evidence type="ECO:0000256" key="1">
    <source>
        <dbReference type="ARBA" id="ARBA00004141"/>
    </source>
</evidence>
<protein>
    <submittedName>
        <fullName evidence="7">O-Antigen ligase</fullName>
    </submittedName>
</protein>
<feature type="transmembrane region" description="Helical" evidence="5">
    <location>
        <begin position="382"/>
        <end position="400"/>
    </location>
</feature>
<dbReference type="GO" id="GO:0016874">
    <property type="term" value="F:ligase activity"/>
    <property type="evidence" value="ECO:0007669"/>
    <property type="project" value="UniProtKB-KW"/>
</dbReference>
<keyword evidence="4 5" id="KW-0472">Membrane</keyword>
<feature type="transmembrane region" description="Helical" evidence="5">
    <location>
        <begin position="234"/>
        <end position="251"/>
    </location>
</feature>
<feature type="transmembrane region" description="Helical" evidence="5">
    <location>
        <begin position="407"/>
        <end position="425"/>
    </location>
</feature>
<evidence type="ECO:0000256" key="5">
    <source>
        <dbReference type="SAM" id="Phobius"/>
    </source>
</evidence>
<name>A0A1M5CL82_9FLAO</name>
<organism evidence="7 8">
    <name type="scientific">Flavobacterium fontis</name>
    <dbReference type="NCBI Taxonomy" id="1124188"/>
    <lineage>
        <taxon>Bacteria</taxon>
        <taxon>Pseudomonadati</taxon>
        <taxon>Bacteroidota</taxon>
        <taxon>Flavobacteriia</taxon>
        <taxon>Flavobacteriales</taxon>
        <taxon>Flavobacteriaceae</taxon>
        <taxon>Flavobacterium</taxon>
    </lineage>
</organism>